<dbReference type="Proteomes" id="UP001231649">
    <property type="component" value="Chromosome 18"/>
</dbReference>
<gene>
    <name evidence="1" type="ORF">PYW08_005755</name>
</gene>
<evidence type="ECO:0000313" key="1">
    <source>
        <dbReference type="EMBL" id="KAJ8717356.1"/>
    </source>
</evidence>
<dbReference type="EMBL" id="CM056794">
    <property type="protein sequence ID" value="KAJ8717356.1"/>
    <property type="molecule type" value="Genomic_DNA"/>
</dbReference>
<proteinExistence type="predicted"/>
<protein>
    <submittedName>
        <fullName evidence="1">Uncharacterized protein</fullName>
    </submittedName>
</protein>
<evidence type="ECO:0000313" key="2">
    <source>
        <dbReference type="Proteomes" id="UP001231649"/>
    </source>
</evidence>
<name>A0ACC2QIP1_9NEOP</name>
<organism evidence="1 2">
    <name type="scientific">Mythimna loreyi</name>
    <dbReference type="NCBI Taxonomy" id="667449"/>
    <lineage>
        <taxon>Eukaryota</taxon>
        <taxon>Metazoa</taxon>
        <taxon>Ecdysozoa</taxon>
        <taxon>Arthropoda</taxon>
        <taxon>Hexapoda</taxon>
        <taxon>Insecta</taxon>
        <taxon>Pterygota</taxon>
        <taxon>Neoptera</taxon>
        <taxon>Endopterygota</taxon>
        <taxon>Lepidoptera</taxon>
        <taxon>Glossata</taxon>
        <taxon>Ditrysia</taxon>
        <taxon>Noctuoidea</taxon>
        <taxon>Noctuidae</taxon>
        <taxon>Noctuinae</taxon>
        <taxon>Hadenini</taxon>
        <taxon>Mythimna</taxon>
    </lineage>
</organism>
<accession>A0ACC2QIP1</accession>
<keyword evidence="2" id="KW-1185">Reference proteome</keyword>
<reference evidence="1" key="1">
    <citation type="submission" date="2023-03" db="EMBL/GenBank/DDBJ databases">
        <title>Chromosome-level genomes of two armyworms, Mythimna separata and Mythimna loreyi, provide insights into the biosynthesis and reception of sex pheromones.</title>
        <authorList>
            <person name="Zhao H."/>
        </authorList>
    </citation>
    <scope>NUCLEOTIDE SEQUENCE</scope>
    <source>
        <strain evidence="1">BeijingLab</strain>
    </source>
</reference>
<sequence>MKTILLTLFVVTVSAVPLSKDNDGVEMTMNEVPDGTALEADDIEVRKQKEHTTGIVVSTDLLHPSTAVGIAESHAAVTKETEASVIDKDITITPKLHPTPEVINPKPAVELTQAILEPKPEQLPVAAAHFNGQVPNDGLVKVQYNGPEEPGMMSTLQEWFKMLVEYFNSTNKPAAPSAPLAPIPPVVHHHKHNI</sequence>
<comment type="caution">
    <text evidence="1">The sequence shown here is derived from an EMBL/GenBank/DDBJ whole genome shotgun (WGS) entry which is preliminary data.</text>
</comment>